<gene>
    <name evidence="1" type="ORF">BCR35DRAFT_304104</name>
</gene>
<name>A0A1Y2FBG7_9BASI</name>
<evidence type="ECO:0000313" key="1">
    <source>
        <dbReference type="EMBL" id="ORY81249.1"/>
    </source>
</evidence>
<proteinExistence type="predicted"/>
<evidence type="ECO:0000313" key="2">
    <source>
        <dbReference type="Proteomes" id="UP000193467"/>
    </source>
</evidence>
<sequence>MLGLMGKERENRGPDLVLWEVNANAAGNFSMLPVYRRWLGEGWNGTFLAMHRTMSSEVPWTPEMPRKLAFELNSEPEHKVETMPISTLGGGMFDTMEFPLNQSSSFHWHGKCDNAGMHSCSPVDDMIFQMVLNRAAHRQRAFRPFSSASNSLTPSLGSDMQFCLQCPAVLDFSIRPQVAPECFNTLPSVI</sequence>
<accession>A0A1Y2FBG7</accession>
<comment type="caution">
    <text evidence="1">The sequence shown here is derived from an EMBL/GenBank/DDBJ whole genome shotgun (WGS) entry which is preliminary data.</text>
</comment>
<organism evidence="1 2">
    <name type="scientific">Leucosporidium creatinivorum</name>
    <dbReference type="NCBI Taxonomy" id="106004"/>
    <lineage>
        <taxon>Eukaryota</taxon>
        <taxon>Fungi</taxon>
        <taxon>Dikarya</taxon>
        <taxon>Basidiomycota</taxon>
        <taxon>Pucciniomycotina</taxon>
        <taxon>Microbotryomycetes</taxon>
        <taxon>Leucosporidiales</taxon>
        <taxon>Leucosporidium</taxon>
    </lineage>
</organism>
<reference evidence="1 2" key="1">
    <citation type="submission" date="2016-07" db="EMBL/GenBank/DDBJ databases">
        <title>Pervasive Adenine N6-methylation of Active Genes in Fungi.</title>
        <authorList>
            <consortium name="DOE Joint Genome Institute"/>
            <person name="Mondo S.J."/>
            <person name="Dannebaum R.O."/>
            <person name="Kuo R.C."/>
            <person name="Labutti K."/>
            <person name="Haridas S."/>
            <person name="Kuo A."/>
            <person name="Salamov A."/>
            <person name="Ahrendt S.R."/>
            <person name="Lipzen A."/>
            <person name="Sullivan W."/>
            <person name="Andreopoulos W.B."/>
            <person name="Clum A."/>
            <person name="Lindquist E."/>
            <person name="Daum C."/>
            <person name="Ramamoorthy G.K."/>
            <person name="Gryganskyi A."/>
            <person name="Culley D."/>
            <person name="Magnuson J.K."/>
            <person name="James T.Y."/>
            <person name="O'Malley M.A."/>
            <person name="Stajich J.E."/>
            <person name="Spatafora J.W."/>
            <person name="Visel A."/>
            <person name="Grigoriev I.V."/>
        </authorList>
    </citation>
    <scope>NUCLEOTIDE SEQUENCE [LARGE SCALE GENOMIC DNA]</scope>
    <source>
        <strain evidence="1 2">62-1032</strain>
    </source>
</reference>
<keyword evidence="2" id="KW-1185">Reference proteome</keyword>
<dbReference type="Proteomes" id="UP000193467">
    <property type="component" value="Unassembled WGS sequence"/>
</dbReference>
<dbReference type="InParanoid" id="A0A1Y2FBG7"/>
<protein>
    <submittedName>
        <fullName evidence="1">Uncharacterized protein</fullName>
    </submittedName>
</protein>
<dbReference type="AlphaFoldDB" id="A0A1Y2FBG7"/>
<dbReference type="EMBL" id="MCGR01000023">
    <property type="protein sequence ID" value="ORY81249.1"/>
    <property type="molecule type" value="Genomic_DNA"/>
</dbReference>